<comment type="function">
    <text evidence="6">Toxic component of a toxin-antitoxin (TA) system. An RNase.</text>
</comment>
<dbReference type="RefSeq" id="WP_111166623.1">
    <property type="nucleotide sequence ID" value="NZ_POUA01000047.1"/>
</dbReference>
<dbReference type="SUPFAM" id="SSF88723">
    <property type="entry name" value="PIN domain-like"/>
    <property type="match status" value="1"/>
</dbReference>
<evidence type="ECO:0000313" key="9">
    <source>
        <dbReference type="Proteomes" id="UP000248544"/>
    </source>
</evidence>
<keyword evidence="6" id="KW-0800">Toxin</keyword>
<dbReference type="Pfam" id="PF01850">
    <property type="entry name" value="PIN"/>
    <property type="match status" value="1"/>
</dbReference>
<keyword evidence="4 6" id="KW-0378">Hydrolase</keyword>
<dbReference type="GO" id="GO:0090729">
    <property type="term" value="F:toxin activity"/>
    <property type="evidence" value="ECO:0007669"/>
    <property type="project" value="UniProtKB-KW"/>
</dbReference>
<dbReference type="EC" id="3.1.-.-" evidence="6"/>
<comment type="cofactor">
    <cofactor evidence="6">
        <name>Mg(2+)</name>
        <dbReference type="ChEBI" id="CHEBI:18420"/>
    </cofactor>
</comment>
<dbReference type="InterPro" id="IPR029060">
    <property type="entry name" value="PIN-like_dom_sf"/>
</dbReference>
<keyword evidence="2 6" id="KW-0540">Nuclease</keyword>
<evidence type="ECO:0000313" key="8">
    <source>
        <dbReference type="EMBL" id="PZG51354.1"/>
    </source>
</evidence>
<dbReference type="HAMAP" id="MF_00265">
    <property type="entry name" value="VapC_Nob1"/>
    <property type="match status" value="1"/>
</dbReference>
<dbReference type="EMBL" id="POUA01000047">
    <property type="protein sequence ID" value="PZG51354.1"/>
    <property type="molecule type" value="Genomic_DNA"/>
</dbReference>
<keyword evidence="3 6" id="KW-0479">Metal-binding</keyword>
<feature type="binding site" evidence="6">
    <location>
        <position position="98"/>
    </location>
    <ligand>
        <name>Mg(2+)</name>
        <dbReference type="ChEBI" id="CHEBI:18420"/>
    </ligand>
</feature>
<evidence type="ECO:0000256" key="5">
    <source>
        <dbReference type="ARBA" id="ARBA00022842"/>
    </source>
</evidence>
<dbReference type="InterPro" id="IPR022907">
    <property type="entry name" value="VapC_family"/>
</dbReference>
<protein>
    <recommendedName>
        <fullName evidence="6">Ribonuclease VapC</fullName>
        <shortName evidence="6">RNase VapC</shortName>
        <ecNumber evidence="6">3.1.-.-</ecNumber>
    </recommendedName>
    <alternativeName>
        <fullName evidence="6">Toxin VapC</fullName>
    </alternativeName>
</protein>
<dbReference type="GO" id="GO:0016787">
    <property type="term" value="F:hydrolase activity"/>
    <property type="evidence" value="ECO:0007669"/>
    <property type="project" value="UniProtKB-KW"/>
</dbReference>
<organism evidence="8 9">
    <name type="scientific">Spongiactinospora gelatinilytica</name>
    <dbReference type="NCBI Taxonomy" id="2666298"/>
    <lineage>
        <taxon>Bacteria</taxon>
        <taxon>Bacillati</taxon>
        <taxon>Actinomycetota</taxon>
        <taxon>Actinomycetes</taxon>
        <taxon>Streptosporangiales</taxon>
        <taxon>Streptosporangiaceae</taxon>
        <taxon>Spongiactinospora</taxon>
    </lineage>
</organism>
<evidence type="ECO:0000256" key="6">
    <source>
        <dbReference type="HAMAP-Rule" id="MF_00265"/>
    </source>
</evidence>
<comment type="similarity">
    <text evidence="6">Belongs to the PINc/VapC protein family.</text>
</comment>
<evidence type="ECO:0000256" key="4">
    <source>
        <dbReference type="ARBA" id="ARBA00022801"/>
    </source>
</evidence>
<keyword evidence="1 6" id="KW-1277">Toxin-antitoxin system</keyword>
<dbReference type="AlphaFoldDB" id="A0A2W2INC2"/>
<evidence type="ECO:0000256" key="3">
    <source>
        <dbReference type="ARBA" id="ARBA00022723"/>
    </source>
</evidence>
<dbReference type="InterPro" id="IPR002716">
    <property type="entry name" value="PIN_dom"/>
</dbReference>
<keyword evidence="5 6" id="KW-0460">Magnesium</keyword>
<dbReference type="GO" id="GO:0000287">
    <property type="term" value="F:magnesium ion binding"/>
    <property type="evidence" value="ECO:0007669"/>
    <property type="project" value="UniProtKB-UniRule"/>
</dbReference>
<comment type="caution">
    <text evidence="8">The sequence shown here is derived from an EMBL/GenBank/DDBJ whole genome shotgun (WGS) entry which is preliminary data.</text>
</comment>
<reference evidence="8 9" key="1">
    <citation type="submission" date="2018-01" db="EMBL/GenBank/DDBJ databases">
        <title>Draft genome sequence of Sphaerisporangium sp. 7K107.</title>
        <authorList>
            <person name="Sahin N."/>
            <person name="Saygin H."/>
            <person name="Ay H."/>
        </authorList>
    </citation>
    <scope>NUCLEOTIDE SEQUENCE [LARGE SCALE GENOMIC DNA]</scope>
    <source>
        <strain evidence="8 9">7K107</strain>
    </source>
</reference>
<feature type="binding site" evidence="6">
    <location>
        <position position="5"/>
    </location>
    <ligand>
        <name>Mg(2+)</name>
        <dbReference type="ChEBI" id="CHEBI:18420"/>
    </ligand>
</feature>
<feature type="domain" description="PIN" evidence="7">
    <location>
        <begin position="3"/>
        <end position="122"/>
    </location>
</feature>
<gene>
    <name evidence="6" type="primary">vapC</name>
    <name evidence="8" type="ORF">C1I98_09005</name>
</gene>
<keyword evidence="9" id="KW-1185">Reference proteome</keyword>
<name>A0A2W2INC2_9ACTN</name>
<proteinExistence type="inferred from homology"/>
<evidence type="ECO:0000256" key="1">
    <source>
        <dbReference type="ARBA" id="ARBA00022649"/>
    </source>
</evidence>
<dbReference type="Proteomes" id="UP000248544">
    <property type="component" value="Unassembled WGS sequence"/>
</dbReference>
<dbReference type="Gene3D" id="3.40.50.1010">
    <property type="entry name" value="5'-nuclease"/>
    <property type="match status" value="1"/>
</dbReference>
<sequence>MLICDTGPLYAVLNRKDEDHARCMRLFQSHPGPLVVPVPVLTEVCWLLEKRVGPEAEAAFLEAVADGELTMEGLQLGDIARMQALVVKYADFPLGAVDASVVAIAERLGTRQIATLDRRHFTAIRDSSGGHFVLAP</sequence>
<dbReference type="GO" id="GO:0004540">
    <property type="term" value="F:RNA nuclease activity"/>
    <property type="evidence" value="ECO:0007669"/>
    <property type="project" value="InterPro"/>
</dbReference>
<evidence type="ECO:0000256" key="2">
    <source>
        <dbReference type="ARBA" id="ARBA00022722"/>
    </source>
</evidence>
<accession>A0A2W2INC2</accession>
<evidence type="ECO:0000259" key="7">
    <source>
        <dbReference type="Pfam" id="PF01850"/>
    </source>
</evidence>